<dbReference type="Proteomes" id="UP001235874">
    <property type="component" value="Chromosome"/>
</dbReference>
<dbReference type="InterPro" id="IPR017517">
    <property type="entry name" value="Maleyloyr_isom"/>
</dbReference>
<organism evidence="2 3">
    <name type="scientific">Micromonospora profundi</name>
    <dbReference type="NCBI Taxonomy" id="1420889"/>
    <lineage>
        <taxon>Bacteria</taxon>
        <taxon>Bacillati</taxon>
        <taxon>Actinomycetota</taxon>
        <taxon>Actinomycetes</taxon>
        <taxon>Micromonosporales</taxon>
        <taxon>Micromonosporaceae</taxon>
        <taxon>Micromonospora</taxon>
    </lineage>
</organism>
<dbReference type="EMBL" id="CP130472">
    <property type="protein sequence ID" value="WLS46383.1"/>
    <property type="molecule type" value="Genomic_DNA"/>
</dbReference>
<dbReference type="Pfam" id="PF11716">
    <property type="entry name" value="MDMPI_N"/>
    <property type="match status" value="1"/>
</dbReference>
<evidence type="ECO:0000313" key="3">
    <source>
        <dbReference type="Proteomes" id="UP001235874"/>
    </source>
</evidence>
<dbReference type="Gene3D" id="1.20.120.450">
    <property type="entry name" value="dinb family like domain"/>
    <property type="match status" value="1"/>
</dbReference>
<dbReference type="InterPro" id="IPR034660">
    <property type="entry name" value="DinB/YfiT-like"/>
</dbReference>
<dbReference type="NCBIfam" id="TIGR03083">
    <property type="entry name" value="maleylpyruvate isomerase family mycothiol-dependent enzyme"/>
    <property type="match status" value="1"/>
</dbReference>
<keyword evidence="2" id="KW-0413">Isomerase</keyword>
<reference evidence="2 3" key="1">
    <citation type="submission" date="2023-07" db="EMBL/GenBank/DDBJ databases">
        <title>Micromonospora profundi TRM 95458 converts glycerol to a new osmotic compound.</title>
        <authorList>
            <person name="Lu D."/>
        </authorList>
    </citation>
    <scope>NUCLEOTIDE SEQUENCE [LARGE SCALE GENOMIC DNA]</scope>
    <source>
        <strain evidence="2 3">TRM95458</strain>
    </source>
</reference>
<dbReference type="RefSeq" id="WP_306272856.1">
    <property type="nucleotide sequence ID" value="NZ_CP130472.1"/>
</dbReference>
<gene>
    <name evidence="2" type="ORF">Q3V37_03665</name>
</gene>
<evidence type="ECO:0000259" key="1">
    <source>
        <dbReference type="Pfam" id="PF11716"/>
    </source>
</evidence>
<dbReference type="AlphaFoldDB" id="A0AAJ6HWQ2"/>
<proteinExistence type="predicted"/>
<dbReference type="GO" id="GO:0016853">
    <property type="term" value="F:isomerase activity"/>
    <property type="evidence" value="ECO:0007669"/>
    <property type="project" value="UniProtKB-KW"/>
</dbReference>
<feature type="domain" description="Mycothiol-dependent maleylpyruvate isomerase metal-binding" evidence="1">
    <location>
        <begin position="16"/>
        <end position="160"/>
    </location>
</feature>
<accession>A0AAJ6HWQ2</accession>
<dbReference type="GO" id="GO:0046872">
    <property type="term" value="F:metal ion binding"/>
    <property type="evidence" value="ECO:0007669"/>
    <property type="project" value="InterPro"/>
</dbReference>
<evidence type="ECO:0000313" key="2">
    <source>
        <dbReference type="EMBL" id="WLS46383.1"/>
    </source>
</evidence>
<dbReference type="InterPro" id="IPR024344">
    <property type="entry name" value="MDMPI_metal-binding"/>
</dbReference>
<sequence>MLFDVTGAGAADRWRLAHTALRAATDRFTDLVATAPSPELMATADWTVADTAAHVVSIAVLYVARLEDAEVPIPVPGLEDMLAVTNVDTVADVNTHVLAHFRERDPAVLLARLNAAVDGLLATTADPQSTVSWLGNARVTVGGLFAHLTNELLVHGWDIARALRRQWPMPDEHAALYWDLFMFDMLRDTYGVLLNTELPMPRHHVSVQFRSPYTTTTTLTLGDRRVWIAPADGPFDARVTFRPARFNLMMFGRISIAQAVLRRDVVIGGPRPWRLPAFLRVVHMPNGRLAPKPADRRG</sequence>
<dbReference type="KEGG" id="mprn:Q3V37_03665"/>
<dbReference type="SUPFAM" id="SSF109854">
    <property type="entry name" value="DinB/YfiT-like putative metalloenzymes"/>
    <property type="match status" value="1"/>
</dbReference>
<protein>
    <submittedName>
        <fullName evidence="2">Maleylpyruvate isomerase family mycothiol-dependent enzyme</fullName>
    </submittedName>
</protein>
<keyword evidence="3" id="KW-1185">Reference proteome</keyword>
<name>A0AAJ6HWQ2_9ACTN</name>